<gene>
    <name evidence="1" type="ORF">DXC51_06815</name>
</gene>
<evidence type="ECO:0000313" key="1">
    <source>
        <dbReference type="EMBL" id="RGE63719.1"/>
    </source>
</evidence>
<dbReference type="GeneID" id="97986597"/>
<dbReference type="InterPro" id="IPR025957">
    <property type="entry name" value="Cys_rich_KTR"/>
</dbReference>
<proteinExistence type="predicted"/>
<organism evidence="1 2">
    <name type="scientific">Eisenbergiella massiliensis</name>
    <dbReference type="NCBI Taxonomy" id="1720294"/>
    <lineage>
        <taxon>Bacteria</taxon>
        <taxon>Bacillati</taxon>
        <taxon>Bacillota</taxon>
        <taxon>Clostridia</taxon>
        <taxon>Lachnospirales</taxon>
        <taxon>Lachnospiraceae</taxon>
        <taxon>Eisenbergiella</taxon>
    </lineage>
</organism>
<reference evidence="1" key="1">
    <citation type="submission" date="2018-08" db="EMBL/GenBank/DDBJ databases">
        <title>A genome reference for cultivated species of the human gut microbiota.</title>
        <authorList>
            <person name="Zou Y."/>
            <person name="Xue W."/>
            <person name="Luo G."/>
        </authorList>
    </citation>
    <scope>NUCLEOTIDE SEQUENCE [LARGE SCALE GENOMIC DNA]</scope>
    <source>
        <strain evidence="1">TF05-5AC</strain>
    </source>
</reference>
<evidence type="ECO:0000313" key="2">
    <source>
        <dbReference type="Proteomes" id="UP000260812"/>
    </source>
</evidence>
<comment type="caution">
    <text evidence="1">The sequence shown here is derived from an EMBL/GenBank/DDBJ whole genome shotgun (WGS) entry which is preliminary data.</text>
</comment>
<dbReference type="Pfam" id="PF14205">
    <property type="entry name" value="Cys_rich_KTR"/>
    <property type="match status" value="1"/>
</dbReference>
<sequence>MPLHCPKGKHETLINIRQLNLSDITETDTKTLSR</sequence>
<dbReference type="RefSeq" id="WP_117544153.1">
    <property type="nucleotide sequence ID" value="NZ_JBKVLI010000001.1"/>
</dbReference>
<keyword evidence="2" id="KW-1185">Reference proteome</keyword>
<protein>
    <submittedName>
        <fullName evidence="1">Uncharacterized protein</fullName>
    </submittedName>
</protein>
<dbReference type="AlphaFoldDB" id="A0A3E3I9H4"/>
<dbReference type="Proteomes" id="UP000260812">
    <property type="component" value="Unassembled WGS sequence"/>
</dbReference>
<name>A0A3E3I9H4_9FIRM</name>
<accession>A0A3E3I9H4</accession>
<dbReference type="EMBL" id="QVLV01000003">
    <property type="protein sequence ID" value="RGE63719.1"/>
    <property type="molecule type" value="Genomic_DNA"/>
</dbReference>